<dbReference type="EMBL" id="RBAH01000021">
    <property type="protein sequence ID" value="RKN76005.1"/>
    <property type="molecule type" value="Genomic_DNA"/>
</dbReference>
<dbReference type="GO" id="GO:0005524">
    <property type="term" value="F:ATP binding"/>
    <property type="evidence" value="ECO:0007669"/>
    <property type="project" value="UniProtKB-UniRule"/>
</dbReference>
<comment type="similarity">
    <text evidence="1 7">Belongs to the class-I aminoacyl-tRNA synthetase family. Glutamate--tRNA ligase type 1 subfamily.</text>
</comment>
<evidence type="ECO:0000256" key="1">
    <source>
        <dbReference type="ARBA" id="ARBA00007894"/>
    </source>
</evidence>
<gene>
    <name evidence="7" type="primary">gltX</name>
    <name evidence="10" type="ORF">D7M11_24715</name>
</gene>
<evidence type="ECO:0000256" key="4">
    <source>
        <dbReference type="ARBA" id="ARBA00022840"/>
    </source>
</evidence>
<dbReference type="Gene3D" id="3.40.50.620">
    <property type="entry name" value="HUPs"/>
    <property type="match status" value="1"/>
</dbReference>
<comment type="subcellular location">
    <subcellularLocation>
        <location evidence="7">Cytoplasm</location>
    </subcellularLocation>
</comment>
<evidence type="ECO:0000259" key="8">
    <source>
        <dbReference type="Pfam" id="PF00749"/>
    </source>
</evidence>
<dbReference type="InterPro" id="IPR049940">
    <property type="entry name" value="GluQ/Sye"/>
</dbReference>
<feature type="binding site" evidence="7">
    <location>
        <position position="298"/>
    </location>
    <ligand>
        <name>ATP</name>
        <dbReference type="ChEBI" id="CHEBI:30616"/>
    </ligand>
</feature>
<feature type="short sequence motif" description="'KMSKS' region" evidence="7">
    <location>
        <begin position="295"/>
        <end position="299"/>
    </location>
</feature>
<reference evidence="10 11" key="1">
    <citation type="journal article" date="2007" name="Int. J. Syst. Evol. Microbiol.">
        <title>Paenibacillus ginsengarvi sp. nov., isolated from soil from ginseng cultivation.</title>
        <authorList>
            <person name="Yoon M.H."/>
            <person name="Ten L.N."/>
            <person name="Im W.T."/>
        </authorList>
    </citation>
    <scope>NUCLEOTIDE SEQUENCE [LARGE SCALE GENOMIC DNA]</scope>
    <source>
        <strain evidence="10 11">KCTC 13059</strain>
    </source>
</reference>
<feature type="domain" description="Aminoacyl-tRNA synthetase class I anticodon-binding" evidence="9">
    <location>
        <begin position="511"/>
        <end position="550"/>
    </location>
</feature>
<dbReference type="SUPFAM" id="SSF52374">
    <property type="entry name" value="Nucleotidylyl transferase"/>
    <property type="match status" value="1"/>
</dbReference>
<dbReference type="AlphaFoldDB" id="A0A3B0BRP3"/>
<dbReference type="GO" id="GO:0005737">
    <property type="term" value="C:cytoplasm"/>
    <property type="evidence" value="ECO:0007669"/>
    <property type="project" value="UniProtKB-SubCell"/>
</dbReference>
<keyword evidence="6 7" id="KW-0030">Aminoacyl-tRNA synthetase</keyword>
<dbReference type="InterPro" id="IPR004527">
    <property type="entry name" value="Glu-tRNA-ligase_bac/mito"/>
</dbReference>
<comment type="subunit">
    <text evidence="7">Monomer.</text>
</comment>
<organism evidence="10 11">
    <name type="scientific">Paenibacillus ginsengarvi</name>
    <dbReference type="NCBI Taxonomy" id="400777"/>
    <lineage>
        <taxon>Bacteria</taxon>
        <taxon>Bacillati</taxon>
        <taxon>Bacillota</taxon>
        <taxon>Bacilli</taxon>
        <taxon>Bacillales</taxon>
        <taxon>Paenibacillaceae</taxon>
        <taxon>Paenibacillus</taxon>
    </lineage>
</organism>
<keyword evidence="7" id="KW-0963">Cytoplasm</keyword>
<dbReference type="Proteomes" id="UP000282311">
    <property type="component" value="Unassembled WGS sequence"/>
</dbReference>
<dbReference type="InterPro" id="IPR020751">
    <property type="entry name" value="aa-tRNA-synth_I_codon-bd_sub2"/>
</dbReference>
<dbReference type="GO" id="GO:0004818">
    <property type="term" value="F:glutamate-tRNA ligase activity"/>
    <property type="evidence" value="ECO:0007669"/>
    <property type="project" value="UniProtKB-UniRule"/>
</dbReference>
<name>A0A3B0BRP3_9BACL</name>
<dbReference type="InterPro" id="IPR014729">
    <property type="entry name" value="Rossmann-like_a/b/a_fold"/>
</dbReference>
<dbReference type="PANTHER" id="PTHR43311">
    <property type="entry name" value="GLUTAMATE--TRNA LIGASE"/>
    <property type="match status" value="1"/>
</dbReference>
<accession>A0A3B0BRP3</accession>
<dbReference type="PANTHER" id="PTHR43311:SF2">
    <property type="entry name" value="GLUTAMATE--TRNA LIGASE, MITOCHONDRIAL-RELATED"/>
    <property type="match status" value="1"/>
</dbReference>
<dbReference type="EC" id="6.1.1.17" evidence="7"/>
<dbReference type="InterPro" id="IPR000924">
    <property type="entry name" value="Glu/Gln-tRNA-synth"/>
</dbReference>
<dbReference type="SUPFAM" id="SSF48163">
    <property type="entry name" value="An anticodon-binding domain of class I aminoacyl-tRNA synthetases"/>
    <property type="match status" value="1"/>
</dbReference>
<dbReference type="HAMAP" id="MF_00022">
    <property type="entry name" value="Glu_tRNA_synth_type1"/>
    <property type="match status" value="1"/>
</dbReference>
<evidence type="ECO:0000259" key="9">
    <source>
        <dbReference type="Pfam" id="PF19269"/>
    </source>
</evidence>
<sequence length="552" mass="62698">MTNRSELADLLLPGVSVTPEQIETKYPDRKLAEGAYVTRFAPSPTGFLTIGGLYAAMISERMARQSDGVFYIRIEDTDSKREVEGSAEDMIDSMRQFGIVIDEGPIAAGEEEVGAYGPYRQSDRVQLYQAWAKRLIEQDLAYPCFCTEEELQAIRDKQQAEKLNPGYYGQWAVHRNLTAEEIKEKLAKGESFVIRLKSPGSPDNRVRYNDLIKGEIEMPENDQDIVLLKSDGIPTYHFAHAIDDHLMKTTHVFRGDEWLSSVPIHIQLFDVLGFRRPEYGHLAPLMKMEGTSKRKFSKRKDRDFTASYYRREGYPNVALCEYFMTLINSDYEEWRLAHPAEPFTAFRLDAGKMNVSGALFDMNKLNDIGKDVIARFDARRVYGDVTEWAQAYDEGFYAWLSGNEPYALGIFGIGRTPEKPRKDFAKWSDVRESISYYNDEWYAAAAGEIPLPPAVSGDTAKQLVASFLESLDYGDDRETWFDKMKGVADKHGFAKEMKLFKKNPESYAGHVGDVAAVIRSVLTGRLQAPDLYDMMHVMGEGRVRSRLSSYIG</sequence>
<dbReference type="GO" id="GO:0000049">
    <property type="term" value="F:tRNA binding"/>
    <property type="evidence" value="ECO:0007669"/>
    <property type="project" value="InterPro"/>
</dbReference>
<evidence type="ECO:0000256" key="3">
    <source>
        <dbReference type="ARBA" id="ARBA00022741"/>
    </source>
</evidence>
<feature type="domain" description="Glutamyl/glutaminyl-tRNA synthetase class Ib catalytic" evidence="8">
    <location>
        <begin position="37"/>
        <end position="366"/>
    </location>
</feature>
<comment type="function">
    <text evidence="7">Catalyzes the attachment of glutamate to tRNA(Glu) in a two-step reaction: glutamate is first activated by ATP to form Glu-AMP and then transferred to the acceptor end of tRNA(Glu).</text>
</comment>
<dbReference type="RefSeq" id="WP_120749937.1">
    <property type="nucleotide sequence ID" value="NZ_RBAH01000021.1"/>
</dbReference>
<dbReference type="PRINTS" id="PR00987">
    <property type="entry name" value="TRNASYNTHGLU"/>
</dbReference>
<dbReference type="Pfam" id="PF19269">
    <property type="entry name" value="Anticodon_2"/>
    <property type="match status" value="1"/>
</dbReference>
<comment type="caution">
    <text evidence="7">Lacks conserved residue(s) required for the propagation of feature annotation.</text>
</comment>
<evidence type="ECO:0000256" key="2">
    <source>
        <dbReference type="ARBA" id="ARBA00022598"/>
    </source>
</evidence>
<dbReference type="InterPro" id="IPR001412">
    <property type="entry name" value="aa-tRNA-synth_I_CS"/>
</dbReference>
<protein>
    <recommendedName>
        <fullName evidence="7">Glutamate--tRNA ligase</fullName>
        <ecNumber evidence="7">6.1.1.17</ecNumber>
    </recommendedName>
    <alternativeName>
        <fullName evidence="7">Glutamyl-tRNA synthetase</fullName>
        <shortName evidence="7">GluRS</shortName>
    </alternativeName>
</protein>
<dbReference type="NCBIfam" id="TIGR00464">
    <property type="entry name" value="gltX_bact"/>
    <property type="match status" value="1"/>
</dbReference>
<proteinExistence type="inferred from homology"/>
<comment type="catalytic activity">
    <reaction evidence="7">
        <text>tRNA(Glu) + L-glutamate + ATP = L-glutamyl-tRNA(Glu) + AMP + diphosphate</text>
        <dbReference type="Rhea" id="RHEA:23540"/>
        <dbReference type="Rhea" id="RHEA-COMP:9663"/>
        <dbReference type="Rhea" id="RHEA-COMP:9680"/>
        <dbReference type="ChEBI" id="CHEBI:29985"/>
        <dbReference type="ChEBI" id="CHEBI:30616"/>
        <dbReference type="ChEBI" id="CHEBI:33019"/>
        <dbReference type="ChEBI" id="CHEBI:78442"/>
        <dbReference type="ChEBI" id="CHEBI:78520"/>
        <dbReference type="ChEBI" id="CHEBI:456215"/>
        <dbReference type="EC" id="6.1.1.17"/>
    </reaction>
</comment>
<evidence type="ECO:0000256" key="6">
    <source>
        <dbReference type="ARBA" id="ARBA00023146"/>
    </source>
</evidence>
<keyword evidence="4 7" id="KW-0067">ATP-binding</keyword>
<dbReference type="OrthoDB" id="9807503at2"/>
<evidence type="ECO:0000256" key="7">
    <source>
        <dbReference type="HAMAP-Rule" id="MF_00022"/>
    </source>
</evidence>
<dbReference type="InterPro" id="IPR020058">
    <property type="entry name" value="Glu/Gln-tRNA-synth_Ib_cat-dom"/>
</dbReference>
<dbReference type="InterPro" id="IPR045462">
    <property type="entry name" value="aa-tRNA-synth_I_cd-bd"/>
</dbReference>
<keyword evidence="3 7" id="KW-0547">Nucleotide-binding</keyword>
<dbReference type="GO" id="GO:0006424">
    <property type="term" value="P:glutamyl-tRNA aminoacylation"/>
    <property type="evidence" value="ECO:0007669"/>
    <property type="project" value="UniProtKB-UniRule"/>
</dbReference>
<dbReference type="Gene3D" id="1.10.10.350">
    <property type="match status" value="1"/>
</dbReference>
<dbReference type="PROSITE" id="PS00178">
    <property type="entry name" value="AA_TRNA_LIGASE_I"/>
    <property type="match status" value="1"/>
</dbReference>
<evidence type="ECO:0000256" key="5">
    <source>
        <dbReference type="ARBA" id="ARBA00022917"/>
    </source>
</evidence>
<keyword evidence="2 7" id="KW-0436">Ligase</keyword>
<comment type="caution">
    <text evidence="10">The sequence shown here is derived from an EMBL/GenBank/DDBJ whole genome shotgun (WGS) entry which is preliminary data.</text>
</comment>
<keyword evidence="5 7" id="KW-0648">Protein biosynthesis</keyword>
<dbReference type="Pfam" id="PF00749">
    <property type="entry name" value="tRNA-synt_1c"/>
    <property type="match status" value="1"/>
</dbReference>
<evidence type="ECO:0000313" key="10">
    <source>
        <dbReference type="EMBL" id="RKN76005.1"/>
    </source>
</evidence>
<evidence type="ECO:0000313" key="11">
    <source>
        <dbReference type="Proteomes" id="UP000282311"/>
    </source>
</evidence>
<dbReference type="InterPro" id="IPR008925">
    <property type="entry name" value="aa_tRNA-synth_I_cd-bd_sf"/>
</dbReference>
<keyword evidence="11" id="KW-1185">Reference proteome</keyword>